<keyword evidence="1" id="KW-0472">Membrane</keyword>
<evidence type="ECO:0000313" key="3">
    <source>
        <dbReference type="Proteomes" id="UP000199663"/>
    </source>
</evidence>
<organism evidence="2 3">
    <name type="scientific">Rhodonellum ikkaensis</name>
    <dbReference type="NCBI Taxonomy" id="336829"/>
    <lineage>
        <taxon>Bacteria</taxon>
        <taxon>Pseudomonadati</taxon>
        <taxon>Bacteroidota</taxon>
        <taxon>Cytophagia</taxon>
        <taxon>Cytophagales</taxon>
        <taxon>Cytophagaceae</taxon>
        <taxon>Rhodonellum</taxon>
    </lineage>
</organism>
<sequence>MFYCFAWAFSIFVNGIQLGDGGHSDYLLPAYSYLLKDTEFLIYSVPPAGSKVMLWAFLLSMFC</sequence>
<name>A0A1H3T449_9BACT</name>
<keyword evidence="1" id="KW-1133">Transmembrane helix</keyword>
<dbReference type="EMBL" id="FNQC01000015">
    <property type="protein sequence ID" value="SDZ45113.1"/>
    <property type="molecule type" value="Genomic_DNA"/>
</dbReference>
<evidence type="ECO:0000256" key="1">
    <source>
        <dbReference type="SAM" id="Phobius"/>
    </source>
</evidence>
<feature type="transmembrane region" description="Helical" evidence="1">
    <location>
        <begin position="40"/>
        <end position="62"/>
    </location>
</feature>
<keyword evidence="1" id="KW-0812">Transmembrane</keyword>
<protein>
    <submittedName>
        <fullName evidence="2">Uncharacterized protein</fullName>
    </submittedName>
</protein>
<proteinExistence type="predicted"/>
<gene>
    <name evidence="2" type="ORF">SAMN05444412_11546</name>
</gene>
<keyword evidence="3" id="KW-1185">Reference proteome</keyword>
<comment type="caution">
    <text evidence="2">The sequence shown here is derived from an EMBL/GenBank/DDBJ whole genome shotgun (WGS) entry which is preliminary data.</text>
</comment>
<dbReference type="Proteomes" id="UP000199663">
    <property type="component" value="Unassembled WGS sequence"/>
</dbReference>
<reference evidence="2 3" key="1">
    <citation type="submission" date="2016-10" db="EMBL/GenBank/DDBJ databases">
        <authorList>
            <person name="Varghese N."/>
            <person name="Submissions S."/>
        </authorList>
    </citation>
    <scope>NUCLEOTIDE SEQUENCE [LARGE SCALE GENOMIC DNA]</scope>
    <source>
        <strain evidence="2 3">DSM 17997</strain>
    </source>
</reference>
<evidence type="ECO:0000313" key="2">
    <source>
        <dbReference type="EMBL" id="SDZ45113.1"/>
    </source>
</evidence>
<accession>A0A1H3T449</accession>